<dbReference type="EMBL" id="BSXW01000792">
    <property type="protein sequence ID" value="GMF29706.1"/>
    <property type="molecule type" value="Genomic_DNA"/>
</dbReference>
<reference evidence="1" key="1">
    <citation type="submission" date="2023-04" db="EMBL/GenBank/DDBJ databases">
        <title>Phytophthora lilii NBRC 32176.</title>
        <authorList>
            <person name="Ichikawa N."/>
            <person name="Sato H."/>
            <person name="Tonouchi N."/>
        </authorList>
    </citation>
    <scope>NUCLEOTIDE SEQUENCE</scope>
    <source>
        <strain evidence="1">NBRC 32176</strain>
    </source>
</reference>
<organism evidence="1 2">
    <name type="scientific">Phytophthora lilii</name>
    <dbReference type="NCBI Taxonomy" id="2077276"/>
    <lineage>
        <taxon>Eukaryota</taxon>
        <taxon>Sar</taxon>
        <taxon>Stramenopiles</taxon>
        <taxon>Oomycota</taxon>
        <taxon>Peronosporomycetes</taxon>
        <taxon>Peronosporales</taxon>
        <taxon>Peronosporaceae</taxon>
        <taxon>Phytophthora</taxon>
    </lineage>
</organism>
<dbReference type="AlphaFoldDB" id="A0A9W6UBE3"/>
<keyword evidence="2" id="KW-1185">Reference proteome</keyword>
<evidence type="ECO:0000313" key="1">
    <source>
        <dbReference type="EMBL" id="GMF29706.1"/>
    </source>
</evidence>
<dbReference type="Proteomes" id="UP001165083">
    <property type="component" value="Unassembled WGS sequence"/>
</dbReference>
<sequence length="267" mass="28200">MAPLGLEHGECLSDCATSVTHIWLHLWQWLHPSLQEEQQELRERQHRGENPYRAHGFRDSVVDAEVSLKESVSTVRLNITKVYKYICRANSPRQRSRRQNALSTLIYQQHRAAQSFSTTCACNTRTTLGQLVCVCVCVCVCAAAVSGAVDADVGAAGCVEATVDVGFEVVVKVDADAVFEVVEERGAEADVGADVAVCVSVEADVEFGAEAEVATGVVDAGVGADVAVKVDVVVVVVVVVVAVDVGVDVRSAAGVFAAVGLETSGEA</sequence>
<proteinExistence type="predicted"/>
<name>A0A9W6UBE3_9STRA</name>
<gene>
    <name evidence="1" type="ORF">Plil01_001262900</name>
</gene>
<evidence type="ECO:0000313" key="2">
    <source>
        <dbReference type="Proteomes" id="UP001165083"/>
    </source>
</evidence>
<protein>
    <submittedName>
        <fullName evidence="1">Unnamed protein product</fullName>
    </submittedName>
</protein>
<comment type="caution">
    <text evidence="1">The sequence shown here is derived from an EMBL/GenBank/DDBJ whole genome shotgun (WGS) entry which is preliminary data.</text>
</comment>
<accession>A0A9W6UBE3</accession>